<evidence type="ECO:0000256" key="1">
    <source>
        <dbReference type="SAM" id="MobiDB-lite"/>
    </source>
</evidence>
<dbReference type="AlphaFoldDB" id="A0ABD2W7F4"/>
<feature type="compositionally biased region" description="Basic and acidic residues" evidence="1">
    <location>
        <begin position="97"/>
        <end position="107"/>
    </location>
</feature>
<feature type="region of interest" description="Disordered" evidence="1">
    <location>
        <begin position="57"/>
        <end position="112"/>
    </location>
</feature>
<name>A0ABD2W7F4_9HYME</name>
<proteinExistence type="predicted"/>
<accession>A0ABD2W7F4</accession>
<evidence type="ECO:0000313" key="3">
    <source>
        <dbReference type="Proteomes" id="UP001627154"/>
    </source>
</evidence>
<evidence type="ECO:0000313" key="2">
    <source>
        <dbReference type="EMBL" id="KAL3388594.1"/>
    </source>
</evidence>
<comment type="caution">
    <text evidence="2">The sequence shown here is derived from an EMBL/GenBank/DDBJ whole genome shotgun (WGS) entry which is preliminary data.</text>
</comment>
<dbReference type="EMBL" id="JBJJXI010000129">
    <property type="protein sequence ID" value="KAL3388594.1"/>
    <property type="molecule type" value="Genomic_DNA"/>
</dbReference>
<sequence>MLCGELLSGGLASAGALQAPYCGLLPGGLKNLGSPRPLTGSPYLALLVELLAAAAARDSYDNDDEEDDDEDERKTRIMMMQQQRQEDGSGGPNNTKMPDRSELKLQLDGEQVDEDVLLESDNLVIRKK</sequence>
<keyword evidence="3" id="KW-1185">Reference proteome</keyword>
<feature type="compositionally biased region" description="Acidic residues" evidence="1">
    <location>
        <begin position="61"/>
        <end position="71"/>
    </location>
</feature>
<protein>
    <submittedName>
        <fullName evidence="2">Uncharacterized protein</fullName>
    </submittedName>
</protein>
<reference evidence="2 3" key="1">
    <citation type="journal article" date="2024" name="bioRxiv">
        <title>A reference genome for Trichogramma kaykai: A tiny desert-dwelling parasitoid wasp with competing sex-ratio distorters.</title>
        <authorList>
            <person name="Culotta J."/>
            <person name="Lindsey A.R."/>
        </authorList>
    </citation>
    <scope>NUCLEOTIDE SEQUENCE [LARGE SCALE GENOMIC DNA]</scope>
    <source>
        <strain evidence="2 3">KSX58</strain>
    </source>
</reference>
<gene>
    <name evidence="2" type="ORF">TKK_016311</name>
</gene>
<dbReference type="Proteomes" id="UP001627154">
    <property type="component" value="Unassembled WGS sequence"/>
</dbReference>
<organism evidence="2 3">
    <name type="scientific">Trichogramma kaykai</name>
    <dbReference type="NCBI Taxonomy" id="54128"/>
    <lineage>
        <taxon>Eukaryota</taxon>
        <taxon>Metazoa</taxon>
        <taxon>Ecdysozoa</taxon>
        <taxon>Arthropoda</taxon>
        <taxon>Hexapoda</taxon>
        <taxon>Insecta</taxon>
        <taxon>Pterygota</taxon>
        <taxon>Neoptera</taxon>
        <taxon>Endopterygota</taxon>
        <taxon>Hymenoptera</taxon>
        <taxon>Apocrita</taxon>
        <taxon>Proctotrupomorpha</taxon>
        <taxon>Chalcidoidea</taxon>
        <taxon>Trichogrammatidae</taxon>
        <taxon>Trichogramma</taxon>
    </lineage>
</organism>